<dbReference type="EMBL" id="ML991844">
    <property type="protein sequence ID" value="KAF2230264.1"/>
    <property type="molecule type" value="Genomic_DNA"/>
</dbReference>
<keyword evidence="2" id="KW-1133">Transmembrane helix</keyword>
<feature type="transmembrane region" description="Helical" evidence="2">
    <location>
        <begin position="544"/>
        <end position="564"/>
    </location>
</feature>
<evidence type="ECO:0000313" key="4">
    <source>
        <dbReference type="Proteomes" id="UP000800092"/>
    </source>
</evidence>
<dbReference type="OrthoDB" id="3642826at2759"/>
<evidence type="ECO:0000256" key="1">
    <source>
        <dbReference type="SAM" id="MobiDB-lite"/>
    </source>
</evidence>
<keyword evidence="2" id="KW-0812">Transmembrane</keyword>
<proteinExistence type="predicted"/>
<protein>
    <submittedName>
        <fullName evidence="3">Uncharacterized protein</fullName>
    </submittedName>
</protein>
<name>A0A6A6GWU9_VIRVR</name>
<feature type="region of interest" description="Disordered" evidence="1">
    <location>
        <begin position="1"/>
        <end position="45"/>
    </location>
</feature>
<sequence length="565" mass="56773">MTPVRSAATQPEHNPAAIDPSASGDLLPTNARGTSPNEGKVGPEVETDLPIGVESFVEALASEVNPSSTVPNLIANINDHPIFGDNSGAVVIDGLTFGEGSSATIDNVPVGVMPNSIFIGLPSSVGGGSRPAGTEVANVAGTPISVDPQGAVIIDGQRLKPGEETTIAKTPIAAEESAVIVGPLKIPIMTEEENPTAPKIAEIDSHPIIAGPSGAIIIGAQTLQPGATGTIGKIPVSIGSAGVYVAFGSGSSAGKGVAGPFLSALSTPNPAPTNEILTIGSQTITAAPVTGASGVYEVGSLFLTVNGRAATISGKVVSAVPDGIVIEGSTVRLSPMSAGVVVSELTQALGAFVPFGTNSVEAIETTGSGGAKEVLLAGSTLQVEGSPIFQNGEIISAGPSEIVVNREGKVMTIPLSAVSIPGDASVTEAIFDLGSSRITAVEQPNPSGGPPIIVMGSKTLTVGGTAMTIDGETISAGPSGLFILDRSKTDTVMFSTVPTSPAFLTATASSSDLSSTTSTRATYSASAIPFPSSPVKEGDAWRSFGYTFLLWYLLVTWLSVLFHLL</sequence>
<accession>A0A6A6GWU9</accession>
<keyword evidence="4" id="KW-1185">Reference proteome</keyword>
<dbReference type="AlphaFoldDB" id="A0A6A6GWU9"/>
<dbReference type="Proteomes" id="UP000800092">
    <property type="component" value="Unassembled WGS sequence"/>
</dbReference>
<evidence type="ECO:0000313" key="3">
    <source>
        <dbReference type="EMBL" id="KAF2230264.1"/>
    </source>
</evidence>
<reference evidence="3" key="1">
    <citation type="journal article" date="2020" name="Stud. Mycol.">
        <title>101 Dothideomycetes genomes: a test case for predicting lifestyles and emergence of pathogens.</title>
        <authorList>
            <person name="Haridas S."/>
            <person name="Albert R."/>
            <person name="Binder M."/>
            <person name="Bloem J."/>
            <person name="Labutti K."/>
            <person name="Salamov A."/>
            <person name="Andreopoulos B."/>
            <person name="Baker S."/>
            <person name="Barry K."/>
            <person name="Bills G."/>
            <person name="Bluhm B."/>
            <person name="Cannon C."/>
            <person name="Castanera R."/>
            <person name="Culley D."/>
            <person name="Daum C."/>
            <person name="Ezra D."/>
            <person name="Gonzalez J."/>
            <person name="Henrissat B."/>
            <person name="Kuo A."/>
            <person name="Liang C."/>
            <person name="Lipzen A."/>
            <person name="Lutzoni F."/>
            <person name="Magnuson J."/>
            <person name="Mondo S."/>
            <person name="Nolan M."/>
            <person name="Ohm R."/>
            <person name="Pangilinan J."/>
            <person name="Park H.-J."/>
            <person name="Ramirez L."/>
            <person name="Alfaro M."/>
            <person name="Sun H."/>
            <person name="Tritt A."/>
            <person name="Yoshinaga Y."/>
            <person name="Zwiers L.-H."/>
            <person name="Turgeon B."/>
            <person name="Goodwin S."/>
            <person name="Spatafora J."/>
            <person name="Crous P."/>
            <person name="Grigoriev I."/>
        </authorList>
    </citation>
    <scope>NUCLEOTIDE SEQUENCE</scope>
    <source>
        <strain evidence="3">Tuck. ex Michener</strain>
    </source>
</reference>
<gene>
    <name evidence="3" type="ORF">EV356DRAFT_346525</name>
</gene>
<organism evidence="3 4">
    <name type="scientific">Viridothelium virens</name>
    <name type="common">Speckled blister lichen</name>
    <name type="synonym">Trypethelium virens</name>
    <dbReference type="NCBI Taxonomy" id="1048519"/>
    <lineage>
        <taxon>Eukaryota</taxon>
        <taxon>Fungi</taxon>
        <taxon>Dikarya</taxon>
        <taxon>Ascomycota</taxon>
        <taxon>Pezizomycotina</taxon>
        <taxon>Dothideomycetes</taxon>
        <taxon>Dothideomycetes incertae sedis</taxon>
        <taxon>Trypetheliales</taxon>
        <taxon>Trypetheliaceae</taxon>
        <taxon>Viridothelium</taxon>
    </lineage>
</organism>
<evidence type="ECO:0000256" key="2">
    <source>
        <dbReference type="SAM" id="Phobius"/>
    </source>
</evidence>
<keyword evidence="2" id="KW-0472">Membrane</keyword>